<dbReference type="GO" id="GO:0005829">
    <property type="term" value="C:cytosol"/>
    <property type="evidence" value="ECO:0007669"/>
    <property type="project" value="TreeGrafter"/>
</dbReference>
<evidence type="ECO:0000259" key="4">
    <source>
        <dbReference type="Pfam" id="PF04909"/>
    </source>
</evidence>
<dbReference type="InterPro" id="IPR032465">
    <property type="entry name" value="ACMSD"/>
</dbReference>
<dbReference type="Pfam" id="PF04909">
    <property type="entry name" value="Amidohydro_2"/>
    <property type="match status" value="1"/>
</dbReference>
<dbReference type="OrthoDB" id="432010at2759"/>
<evidence type="ECO:0000256" key="2">
    <source>
        <dbReference type="ARBA" id="ARBA00023239"/>
    </source>
</evidence>
<protein>
    <recommendedName>
        <fullName evidence="4">Amidohydrolase-related domain-containing protein</fullName>
    </recommendedName>
</protein>
<organism evidence="5 6">
    <name type="scientific">Fusarium kuroshium</name>
    <dbReference type="NCBI Taxonomy" id="2010991"/>
    <lineage>
        <taxon>Eukaryota</taxon>
        <taxon>Fungi</taxon>
        <taxon>Dikarya</taxon>
        <taxon>Ascomycota</taxon>
        <taxon>Pezizomycotina</taxon>
        <taxon>Sordariomycetes</taxon>
        <taxon>Hypocreomycetidae</taxon>
        <taxon>Hypocreales</taxon>
        <taxon>Nectriaceae</taxon>
        <taxon>Fusarium</taxon>
        <taxon>Fusarium solani species complex</taxon>
    </lineage>
</organism>
<keyword evidence="6" id="KW-1185">Reference proteome</keyword>
<dbReference type="STRING" id="2010991.A0A3M2RQG3"/>
<dbReference type="InterPro" id="IPR032466">
    <property type="entry name" value="Metal_Hydrolase"/>
</dbReference>
<dbReference type="GO" id="GO:0019748">
    <property type="term" value="P:secondary metabolic process"/>
    <property type="evidence" value="ECO:0007669"/>
    <property type="project" value="TreeGrafter"/>
</dbReference>
<dbReference type="SUPFAM" id="SSF51556">
    <property type="entry name" value="Metallo-dependent hydrolases"/>
    <property type="match status" value="1"/>
</dbReference>
<dbReference type="Gene3D" id="3.20.20.140">
    <property type="entry name" value="Metal-dependent hydrolases"/>
    <property type="match status" value="1"/>
</dbReference>
<feature type="domain" description="Amidohydrolase-related" evidence="4">
    <location>
        <begin position="76"/>
        <end position="326"/>
    </location>
</feature>
<dbReference type="InterPro" id="IPR006680">
    <property type="entry name" value="Amidohydro-rel"/>
</dbReference>
<dbReference type="PANTHER" id="PTHR21240:SF30">
    <property type="entry name" value="AMIDOHYDROLASE-RELATED DOMAIN-CONTAINING PROTEIN-RELATED"/>
    <property type="match status" value="1"/>
</dbReference>
<comment type="similarity">
    <text evidence="3">Belongs to the metallo-dependent hydrolases superfamily.</text>
</comment>
<name>A0A3M2RQG3_9HYPO</name>
<evidence type="ECO:0000256" key="3">
    <source>
        <dbReference type="RuleBase" id="RU366045"/>
    </source>
</evidence>
<comment type="caution">
    <text evidence="5">The sequence shown here is derived from an EMBL/GenBank/DDBJ whole genome shotgun (WGS) entry which is preliminary data.</text>
</comment>
<dbReference type="Proteomes" id="UP000277212">
    <property type="component" value="Unassembled WGS sequence"/>
</dbReference>
<dbReference type="GO" id="GO:0016831">
    <property type="term" value="F:carboxy-lyase activity"/>
    <property type="evidence" value="ECO:0007669"/>
    <property type="project" value="UniProtKB-KW"/>
</dbReference>
<evidence type="ECO:0000256" key="1">
    <source>
        <dbReference type="ARBA" id="ARBA00022793"/>
    </source>
</evidence>
<keyword evidence="2 3" id="KW-0456">Lyase</keyword>
<dbReference type="EMBL" id="NKUJ01000341">
    <property type="protein sequence ID" value="RMJ07442.1"/>
    <property type="molecule type" value="Genomic_DNA"/>
</dbReference>
<accession>A0A3M2RQG3</accession>
<evidence type="ECO:0000313" key="5">
    <source>
        <dbReference type="EMBL" id="RMJ07442.1"/>
    </source>
</evidence>
<keyword evidence="1 3" id="KW-0210">Decarboxylase</keyword>
<gene>
    <name evidence="5" type="ORF">CDV36_012959</name>
</gene>
<sequence>MSLNLPFITLEEHVFTKFMWDKYDEGAKRGMAARDPKVQERLLDIGDDRIAVLDANSIQTQILSHIPCHPSRQDMQRINDELHQMKKKRPGRYEVFACLSLNDPAEAAEELERCVKDLGFVGALFPNTLDDGTFYDTPRFYPLYAKAQELDVPLYLHPIFPTPEVSKLLFDGPYPKPTAIQIGAWCYGWHATVAIHILRLFGSGIFDKYPGLKLIIGHMGETLPFMLDRIIPQTANWPGASERKKELRQVWDENIWVTTSGMFALGPMECLLRTTKIDRILYSVDYPLEDNADGLRFMTELRGSGLVSEEDFHKIAYKNAKNLLRLE</sequence>
<proteinExistence type="inferred from homology"/>
<dbReference type="PANTHER" id="PTHR21240">
    <property type="entry name" value="2-AMINO-3-CARBOXYLMUCONATE-6-SEMIALDEHYDE DECARBOXYLASE"/>
    <property type="match status" value="1"/>
</dbReference>
<reference evidence="5 6" key="1">
    <citation type="submission" date="2017-06" db="EMBL/GenBank/DDBJ databases">
        <title>Comparative genomic analysis of Ambrosia Fusariam Clade fungi.</title>
        <authorList>
            <person name="Stajich J.E."/>
            <person name="Carrillo J."/>
            <person name="Kijimoto T."/>
            <person name="Eskalen A."/>
            <person name="O'Donnell K."/>
            <person name="Kasson M."/>
        </authorList>
    </citation>
    <scope>NUCLEOTIDE SEQUENCE [LARGE SCALE GENOMIC DNA]</scope>
    <source>
        <strain evidence="5">UCR3666</strain>
    </source>
</reference>
<dbReference type="GO" id="GO:0016787">
    <property type="term" value="F:hydrolase activity"/>
    <property type="evidence" value="ECO:0007669"/>
    <property type="project" value="InterPro"/>
</dbReference>
<dbReference type="AlphaFoldDB" id="A0A3M2RQG3"/>
<evidence type="ECO:0000313" key="6">
    <source>
        <dbReference type="Proteomes" id="UP000277212"/>
    </source>
</evidence>